<dbReference type="InterPro" id="IPR020846">
    <property type="entry name" value="MFS_dom"/>
</dbReference>
<dbReference type="SUPFAM" id="SSF103473">
    <property type="entry name" value="MFS general substrate transporter"/>
    <property type="match status" value="1"/>
</dbReference>
<evidence type="ECO:0000313" key="9">
    <source>
        <dbReference type="EMBL" id="CEN59224.1"/>
    </source>
</evidence>
<dbReference type="InterPro" id="IPR036259">
    <property type="entry name" value="MFS_trans_sf"/>
</dbReference>
<feature type="transmembrane region" description="Helical" evidence="7">
    <location>
        <begin position="302"/>
        <end position="324"/>
    </location>
</feature>
<feature type="transmembrane region" description="Helical" evidence="7">
    <location>
        <begin position="115"/>
        <end position="136"/>
    </location>
</feature>
<evidence type="ECO:0000256" key="5">
    <source>
        <dbReference type="ARBA" id="ARBA00022989"/>
    </source>
</evidence>
<keyword evidence="10" id="KW-1185">Reference proteome</keyword>
<keyword evidence="6 7" id="KW-0472">Membrane</keyword>
<dbReference type="PANTHER" id="PTHR43791:SF53">
    <property type="entry name" value="MAJOR FACILITATOR SUPERFAMILY (MFS) PROFILE DOMAIN-CONTAINING PROTEIN"/>
    <property type="match status" value="1"/>
</dbReference>
<dbReference type="FunFam" id="1.20.1250.20:FF:000018">
    <property type="entry name" value="MFS transporter permease"/>
    <property type="match status" value="1"/>
</dbReference>
<organism evidence="9 10">
    <name type="scientific">Aspergillus calidoustus</name>
    <dbReference type="NCBI Taxonomy" id="454130"/>
    <lineage>
        <taxon>Eukaryota</taxon>
        <taxon>Fungi</taxon>
        <taxon>Dikarya</taxon>
        <taxon>Ascomycota</taxon>
        <taxon>Pezizomycotina</taxon>
        <taxon>Eurotiomycetes</taxon>
        <taxon>Eurotiomycetidae</taxon>
        <taxon>Eurotiales</taxon>
        <taxon>Aspergillaceae</taxon>
        <taxon>Aspergillus</taxon>
        <taxon>Aspergillus subgen. Nidulantes</taxon>
    </lineage>
</organism>
<sequence length="505" mass="54192">MPRIPHSAFLPSPNDISFISYFQAEARTVDCIMAEYKTSTVTHSVGQDDTPTLETSTPEEISPSETRCIIRKFDLHLLTLFTIINLFSFIDRVNIGNARLLGLQSDLNLSGNRFNIALTCLLVTYCAVELPSNILCKIIGGHIYVPCLVLGFGLVTMCTALVQSRGGLYACRVLLGIFEGGISPGLVFMLSLFYRRHELGFRTSIYISASSASGAFGGLLAIGLSKIPQWGLIHTWKNIFFFEGLVSMSLAGLAFFIIPSGPGTAKFLTDMQRKLAVNRLQSDEASASEHHRTTLRDVRDGLASLPVVACAIGFFFGNTCAQSFSLFSPSILGAMGYSGELAQLLSVGPYVAACMLSIITGYISDHYRTRAYPILVTAPLGIAGTALLLFLPDSAPGAKYGALYLAAPGIYAFLPLWITWAVNNAPTPTGKAVAAGLVFSVGSLGGILAPWFYLSRDAPGYRTGHAILFAFLVGSWGVAAALVGYVKRANGRRHADGGEGLRLVI</sequence>
<evidence type="ECO:0000256" key="4">
    <source>
        <dbReference type="ARBA" id="ARBA00022692"/>
    </source>
</evidence>
<feature type="transmembrane region" description="Helical" evidence="7">
    <location>
        <begin position="344"/>
        <end position="364"/>
    </location>
</feature>
<dbReference type="Proteomes" id="UP000054771">
    <property type="component" value="Unassembled WGS sequence"/>
</dbReference>
<gene>
    <name evidence="9" type="ORF">ASPCAL01676</name>
</gene>
<dbReference type="EMBL" id="CDMC01000002">
    <property type="protein sequence ID" value="CEN59224.1"/>
    <property type="molecule type" value="Genomic_DNA"/>
</dbReference>
<dbReference type="PANTHER" id="PTHR43791">
    <property type="entry name" value="PERMEASE-RELATED"/>
    <property type="match status" value="1"/>
</dbReference>
<feature type="transmembrane region" description="Helical" evidence="7">
    <location>
        <begin position="239"/>
        <end position="258"/>
    </location>
</feature>
<reference evidence="10" key="1">
    <citation type="journal article" date="2016" name="Genome Announc.">
        <title>Draft genome sequences of fungus Aspergillus calidoustus.</title>
        <authorList>
            <person name="Horn F."/>
            <person name="Linde J."/>
            <person name="Mattern D.J."/>
            <person name="Walther G."/>
            <person name="Guthke R."/>
            <person name="Scherlach K."/>
            <person name="Martin K."/>
            <person name="Brakhage A.A."/>
            <person name="Petzke L."/>
            <person name="Valiante V."/>
        </authorList>
    </citation>
    <scope>NUCLEOTIDE SEQUENCE [LARGE SCALE GENOMIC DNA]</scope>
    <source>
        <strain evidence="10">SF006504</strain>
    </source>
</reference>
<evidence type="ECO:0000313" key="10">
    <source>
        <dbReference type="Proteomes" id="UP000054771"/>
    </source>
</evidence>
<dbReference type="OrthoDB" id="9971669at2759"/>
<keyword evidence="5 7" id="KW-1133">Transmembrane helix</keyword>
<dbReference type="GO" id="GO:0022857">
    <property type="term" value="F:transmembrane transporter activity"/>
    <property type="evidence" value="ECO:0007669"/>
    <property type="project" value="InterPro"/>
</dbReference>
<proteinExistence type="inferred from homology"/>
<evidence type="ECO:0000259" key="8">
    <source>
        <dbReference type="PROSITE" id="PS50850"/>
    </source>
</evidence>
<dbReference type="FunFam" id="1.20.1250.20:FF:000013">
    <property type="entry name" value="MFS general substrate transporter"/>
    <property type="match status" value="1"/>
</dbReference>
<dbReference type="PROSITE" id="PS50850">
    <property type="entry name" value="MFS"/>
    <property type="match status" value="1"/>
</dbReference>
<keyword evidence="4 7" id="KW-0812">Transmembrane</keyword>
<evidence type="ECO:0000256" key="1">
    <source>
        <dbReference type="ARBA" id="ARBA00004141"/>
    </source>
</evidence>
<evidence type="ECO:0000256" key="6">
    <source>
        <dbReference type="ARBA" id="ARBA00023136"/>
    </source>
</evidence>
<evidence type="ECO:0000256" key="2">
    <source>
        <dbReference type="ARBA" id="ARBA00008335"/>
    </source>
</evidence>
<comment type="subcellular location">
    <subcellularLocation>
        <location evidence="1">Membrane</location>
        <topology evidence="1">Multi-pass membrane protein</topology>
    </subcellularLocation>
</comment>
<protein>
    <submittedName>
        <fullName evidence="9">Putative Permease of the major facilitator superfamily</fullName>
    </submittedName>
</protein>
<feature type="transmembrane region" description="Helical" evidence="7">
    <location>
        <begin position="143"/>
        <end position="162"/>
    </location>
</feature>
<feature type="transmembrane region" description="Helical" evidence="7">
    <location>
        <begin position="466"/>
        <end position="486"/>
    </location>
</feature>
<name>A0A0U5GKH9_ASPCI</name>
<dbReference type="Gene3D" id="1.20.1250.20">
    <property type="entry name" value="MFS general substrate transporter like domains"/>
    <property type="match status" value="2"/>
</dbReference>
<dbReference type="InterPro" id="IPR011701">
    <property type="entry name" value="MFS"/>
</dbReference>
<dbReference type="AlphaFoldDB" id="A0A0U5GKH9"/>
<dbReference type="GO" id="GO:0016020">
    <property type="term" value="C:membrane"/>
    <property type="evidence" value="ECO:0007669"/>
    <property type="project" value="UniProtKB-SubCell"/>
</dbReference>
<feature type="transmembrane region" description="Helical" evidence="7">
    <location>
        <begin position="434"/>
        <end position="454"/>
    </location>
</feature>
<feature type="transmembrane region" description="Helical" evidence="7">
    <location>
        <begin position="205"/>
        <end position="227"/>
    </location>
</feature>
<feature type="transmembrane region" description="Helical" evidence="7">
    <location>
        <begin position="174"/>
        <end position="193"/>
    </location>
</feature>
<accession>A0A0U5GKH9</accession>
<dbReference type="Pfam" id="PF07690">
    <property type="entry name" value="MFS_1"/>
    <property type="match status" value="1"/>
</dbReference>
<feature type="transmembrane region" description="Helical" evidence="7">
    <location>
        <begin position="75"/>
        <end position="95"/>
    </location>
</feature>
<comment type="similarity">
    <text evidence="2">Belongs to the major facilitator superfamily.</text>
</comment>
<evidence type="ECO:0000256" key="3">
    <source>
        <dbReference type="ARBA" id="ARBA00022448"/>
    </source>
</evidence>
<feature type="transmembrane region" description="Helical" evidence="7">
    <location>
        <begin position="403"/>
        <end position="422"/>
    </location>
</feature>
<feature type="transmembrane region" description="Helical" evidence="7">
    <location>
        <begin position="371"/>
        <end position="391"/>
    </location>
</feature>
<dbReference type="STRING" id="454130.A0A0U5GKH9"/>
<feature type="domain" description="Major facilitator superfamily (MFS) profile" evidence="8">
    <location>
        <begin position="77"/>
        <end position="492"/>
    </location>
</feature>
<evidence type="ECO:0000256" key="7">
    <source>
        <dbReference type="SAM" id="Phobius"/>
    </source>
</evidence>
<keyword evidence="3" id="KW-0813">Transport</keyword>